<evidence type="ECO:0000313" key="2">
    <source>
        <dbReference type="Proteomes" id="UP001060170"/>
    </source>
</evidence>
<name>A0ACC0EEI0_9BASI</name>
<comment type="caution">
    <text evidence="1">The sequence shown here is derived from an EMBL/GenBank/DDBJ whole genome shotgun (WGS) entry which is preliminary data.</text>
</comment>
<sequence>MLGYDQAPPVTEVTQYPGGATNQTGTTSFDQPKVQTAYSLRWVFAVESFKRKNSNKRTNTELCCFGDPFINLSQIYNIEIYLPYFEARHQSYSAGMVNSVEGS</sequence>
<reference evidence="2" key="1">
    <citation type="journal article" date="2018" name="BMC Genomics">
        <title>Genomic insights into host adaptation between the wheat stripe rust pathogen (Puccinia striiformis f. sp. tritici) and the barley stripe rust pathogen (Puccinia striiformis f. sp. hordei).</title>
        <authorList>
            <person name="Xia C."/>
            <person name="Wang M."/>
            <person name="Yin C."/>
            <person name="Cornejo O.E."/>
            <person name="Hulbert S.H."/>
            <person name="Chen X."/>
        </authorList>
    </citation>
    <scope>NUCLEOTIDE SEQUENCE [LARGE SCALE GENOMIC DNA]</scope>
    <source>
        <strain evidence="2">93-210</strain>
    </source>
</reference>
<reference evidence="2" key="2">
    <citation type="journal article" date="2018" name="Mol. Plant Microbe Interact.">
        <title>Genome sequence resources for the wheat stripe rust pathogen (Puccinia striiformis f. sp. tritici) and the barley stripe rust pathogen (Puccinia striiformis f. sp. hordei).</title>
        <authorList>
            <person name="Xia C."/>
            <person name="Wang M."/>
            <person name="Yin C."/>
            <person name="Cornejo O.E."/>
            <person name="Hulbert S.H."/>
            <person name="Chen X."/>
        </authorList>
    </citation>
    <scope>NUCLEOTIDE SEQUENCE [LARGE SCALE GENOMIC DNA]</scope>
    <source>
        <strain evidence="2">93-210</strain>
    </source>
</reference>
<evidence type="ECO:0000313" key="1">
    <source>
        <dbReference type="EMBL" id="KAI7951188.1"/>
    </source>
</evidence>
<gene>
    <name evidence="1" type="ORF">MJO28_006872</name>
</gene>
<dbReference type="EMBL" id="CM045871">
    <property type="protein sequence ID" value="KAI7951188.1"/>
    <property type="molecule type" value="Genomic_DNA"/>
</dbReference>
<proteinExistence type="predicted"/>
<reference evidence="1 2" key="3">
    <citation type="journal article" date="2022" name="Microbiol. Spectr.">
        <title>Folding features and dynamics of 3D genome architecture in plant fungal pathogens.</title>
        <authorList>
            <person name="Xia C."/>
        </authorList>
    </citation>
    <scope>NUCLEOTIDE SEQUENCE [LARGE SCALE GENOMIC DNA]</scope>
    <source>
        <strain evidence="1 2">93-210</strain>
    </source>
</reference>
<keyword evidence="2" id="KW-1185">Reference proteome</keyword>
<accession>A0ACC0EEI0</accession>
<organism evidence="1 2">
    <name type="scientific">Puccinia striiformis f. sp. tritici</name>
    <dbReference type="NCBI Taxonomy" id="168172"/>
    <lineage>
        <taxon>Eukaryota</taxon>
        <taxon>Fungi</taxon>
        <taxon>Dikarya</taxon>
        <taxon>Basidiomycota</taxon>
        <taxon>Pucciniomycotina</taxon>
        <taxon>Pucciniomycetes</taxon>
        <taxon>Pucciniales</taxon>
        <taxon>Pucciniaceae</taxon>
        <taxon>Puccinia</taxon>
    </lineage>
</organism>
<dbReference type="Proteomes" id="UP001060170">
    <property type="component" value="Chromosome 7"/>
</dbReference>
<protein>
    <submittedName>
        <fullName evidence="1">Uncharacterized protein</fullName>
    </submittedName>
</protein>